<organism evidence="2 3">
    <name type="scientific">Amycolatopsis vastitatis</name>
    <dbReference type="NCBI Taxonomy" id="1905142"/>
    <lineage>
        <taxon>Bacteria</taxon>
        <taxon>Bacillati</taxon>
        <taxon>Actinomycetota</taxon>
        <taxon>Actinomycetes</taxon>
        <taxon>Pseudonocardiales</taxon>
        <taxon>Pseudonocardiaceae</taxon>
        <taxon>Amycolatopsis</taxon>
    </lineage>
</organism>
<evidence type="ECO:0000259" key="1">
    <source>
        <dbReference type="Pfam" id="PF12680"/>
    </source>
</evidence>
<reference evidence="3" key="1">
    <citation type="submission" date="2017-07" db="EMBL/GenBank/DDBJ databases">
        <title>Comparative genome mining reveals phylogenetic distribution patterns of secondary metabolites in Amycolatopsis.</title>
        <authorList>
            <person name="Adamek M."/>
            <person name="Alanjary M."/>
            <person name="Sales-Ortells H."/>
            <person name="Goodfellow M."/>
            <person name="Bull A.T."/>
            <person name="Kalinowski J."/>
            <person name="Ziemert N."/>
        </authorList>
    </citation>
    <scope>NUCLEOTIDE SEQUENCE [LARGE SCALE GENOMIC DNA]</scope>
    <source>
        <strain evidence="3">H5</strain>
    </source>
</reference>
<dbReference type="InterPro" id="IPR037401">
    <property type="entry name" value="SnoaL-like"/>
</dbReference>
<dbReference type="AlphaFoldDB" id="A0A229SXQ0"/>
<accession>A0A229SXQ0</accession>
<dbReference type="SUPFAM" id="SSF54427">
    <property type="entry name" value="NTF2-like"/>
    <property type="match status" value="1"/>
</dbReference>
<proteinExistence type="predicted"/>
<sequence>MAPAGAGKHARPSAAAGALGIDHVRLSYHYLDIGDLDGYGSLFTADAVLHFPEMAPIRGRCAIEAFRAAQSPREHTLQSVTVTHGEVVIIGVIAAIGPNGGSTNTAFVDSFTLSDYGLITAQKTDFGSGENSRAVG</sequence>
<evidence type="ECO:0000313" key="2">
    <source>
        <dbReference type="EMBL" id="OXM63279.1"/>
    </source>
</evidence>
<dbReference type="CDD" id="cd00531">
    <property type="entry name" value="NTF2_like"/>
    <property type="match status" value="1"/>
</dbReference>
<evidence type="ECO:0000313" key="3">
    <source>
        <dbReference type="Proteomes" id="UP000215199"/>
    </source>
</evidence>
<keyword evidence="3" id="KW-1185">Reference proteome</keyword>
<dbReference type="Gene3D" id="3.10.450.50">
    <property type="match status" value="1"/>
</dbReference>
<name>A0A229SXQ0_9PSEU</name>
<protein>
    <recommendedName>
        <fullName evidence="1">SnoaL-like domain-containing protein</fullName>
    </recommendedName>
</protein>
<dbReference type="EMBL" id="NMUL01000034">
    <property type="protein sequence ID" value="OXM63279.1"/>
    <property type="molecule type" value="Genomic_DNA"/>
</dbReference>
<gene>
    <name evidence="2" type="ORF">CF165_30730</name>
</gene>
<dbReference type="Proteomes" id="UP000215199">
    <property type="component" value="Unassembled WGS sequence"/>
</dbReference>
<dbReference type="Pfam" id="PF12680">
    <property type="entry name" value="SnoaL_2"/>
    <property type="match status" value="1"/>
</dbReference>
<comment type="caution">
    <text evidence="2">The sequence shown here is derived from an EMBL/GenBank/DDBJ whole genome shotgun (WGS) entry which is preliminary data.</text>
</comment>
<feature type="domain" description="SnoaL-like" evidence="1">
    <location>
        <begin position="26"/>
        <end position="120"/>
    </location>
</feature>
<dbReference type="InterPro" id="IPR032710">
    <property type="entry name" value="NTF2-like_dom_sf"/>
</dbReference>